<protein>
    <submittedName>
        <fullName evidence="2">Sel1 repeat family protein</fullName>
    </submittedName>
</protein>
<dbReference type="InterPro" id="IPR006597">
    <property type="entry name" value="Sel1-like"/>
</dbReference>
<name>A0A9D1JBS7_9FIRM</name>
<feature type="signal peptide" evidence="1">
    <location>
        <begin position="1"/>
        <end position="27"/>
    </location>
</feature>
<evidence type="ECO:0000313" key="3">
    <source>
        <dbReference type="Proteomes" id="UP000823912"/>
    </source>
</evidence>
<reference evidence="2" key="2">
    <citation type="journal article" date="2021" name="PeerJ">
        <title>Extensive microbial diversity within the chicken gut microbiome revealed by metagenomics and culture.</title>
        <authorList>
            <person name="Gilroy R."/>
            <person name="Ravi A."/>
            <person name="Getino M."/>
            <person name="Pursley I."/>
            <person name="Horton D.L."/>
            <person name="Alikhan N.F."/>
            <person name="Baker D."/>
            <person name="Gharbi K."/>
            <person name="Hall N."/>
            <person name="Watson M."/>
            <person name="Adriaenssens E.M."/>
            <person name="Foster-Nyarko E."/>
            <person name="Jarju S."/>
            <person name="Secka A."/>
            <person name="Antonio M."/>
            <person name="Oren A."/>
            <person name="Chaudhuri R.R."/>
            <person name="La Ragione R."/>
            <person name="Hildebrand F."/>
            <person name="Pallen M.J."/>
        </authorList>
    </citation>
    <scope>NUCLEOTIDE SEQUENCE</scope>
    <source>
        <strain evidence="2">ChiSjej5B23-6657</strain>
    </source>
</reference>
<dbReference type="InterPro" id="IPR011990">
    <property type="entry name" value="TPR-like_helical_dom_sf"/>
</dbReference>
<proteinExistence type="predicted"/>
<keyword evidence="1" id="KW-0732">Signal</keyword>
<organism evidence="2 3">
    <name type="scientific">Candidatus Pullilachnospira gallistercoris</name>
    <dbReference type="NCBI Taxonomy" id="2840911"/>
    <lineage>
        <taxon>Bacteria</taxon>
        <taxon>Bacillati</taxon>
        <taxon>Bacillota</taxon>
        <taxon>Clostridia</taxon>
        <taxon>Lachnospirales</taxon>
        <taxon>Lachnospiraceae</taxon>
        <taxon>Lachnospiraceae incertae sedis</taxon>
        <taxon>Candidatus Pullilachnospira</taxon>
    </lineage>
</organism>
<dbReference type="SMART" id="SM00671">
    <property type="entry name" value="SEL1"/>
    <property type="match status" value="8"/>
</dbReference>
<evidence type="ECO:0000256" key="1">
    <source>
        <dbReference type="SAM" id="SignalP"/>
    </source>
</evidence>
<dbReference type="Gene3D" id="1.25.40.10">
    <property type="entry name" value="Tetratricopeptide repeat domain"/>
    <property type="match status" value="2"/>
</dbReference>
<sequence>MRRIIQSILLTAAALFLVGCTTRQEQAQPEDENSQAEKVVNYSELSIDELEVLGYDGDVEAQYRLGQLYEYGSEDIDQDFDLAREWYERAAKQGSPDAWTALGYFYLNGCGVETSLDQAASDFQQAISLGSTEANAGLARTYLSGYGDPAQQAQMAFSYASISEEAGDLDGICLMGYLCEQGIGCEQNYEQAMEYYQRVLETEEPELTDEYAWNEAATRLGTMYVEGKGVETDERQALSYFEMAADRGYRMAQYLVGVMYENGYGMDADYGEAMRWYQLAADQGYAPALNQIGYLYFNGYGVDVDYEETAYYQKLSAMYGYGPAQLNLGYLYEYGYGVEQDYSVAMAYYQMAADQGMEGAQEALSRVSAEMQEAAQAG</sequence>
<dbReference type="Proteomes" id="UP000823912">
    <property type="component" value="Unassembled WGS sequence"/>
</dbReference>
<dbReference type="GO" id="GO:0036503">
    <property type="term" value="P:ERAD pathway"/>
    <property type="evidence" value="ECO:0007669"/>
    <property type="project" value="TreeGrafter"/>
</dbReference>
<dbReference type="AlphaFoldDB" id="A0A9D1JBS7"/>
<dbReference type="Pfam" id="PF08238">
    <property type="entry name" value="Sel1"/>
    <property type="match status" value="8"/>
</dbReference>
<comment type="caution">
    <text evidence="2">The sequence shown here is derived from an EMBL/GenBank/DDBJ whole genome shotgun (WGS) entry which is preliminary data.</text>
</comment>
<dbReference type="InterPro" id="IPR050767">
    <property type="entry name" value="Sel1_AlgK"/>
</dbReference>
<dbReference type="PROSITE" id="PS51257">
    <property type="entry name" value="PROKAR_LIPOPROTEIN"/>
    <property type="match status" value="1"/>
</dbReference>
<gene>
    <name evidence="2" type="ORF">IAA55_11020</name>
</gene>
<dbReference type="PANTHER" id="PTHR11102">
    <property type="entry name" value="SEL-1-LIKE PROTEIN"/>
    <property type="match status" value="1"/>
</dbReference>
<dbReference type="SUPFAM" id="SSF81901">
    <property type="entry name" value="HCP-like"/>
    <property type="match status" value="2"/>
</dbReference>
<reference evidence="2" key="1">
    <citation type="submission" date="2020-10" db="EMBL/GenBank/DDBJ databases">
        <authorList>
            <person name="Gilroy R."/>
        </authorList>
    </citation>
    <scope>NUCLEOTIDE SEQUENCE</scope>
    <source>
        <strain evidence="2">ChiSjej5B23-6657</strain>
    </source>
</reference>
<feature type="chain" id="PRO_5039635130" evidence="1">
    <location>
        <begin position="28"/>
        <end position="378"/>
    </location>
</feature>
<dbReference type="EMBL" id="DVHM01000184">
    <property type="protein sequence ID" value="HIR71792.1"/>
    <property type="molecule type" value="Genomic_DNA"/>
</dbReference>
<dbReference type="PANTHER" id="PTHR11102:SF160">
    <property type="entry name" value="ERAD-ASSOCIATED E3 UBIQUITIN-PROTEIN LIGASE COMPONENT HRD3"/>
    <property type="match status" value="1"/>
</dbReference>
<accession>A0A9D1JBS7</accession>
<evidence type="ECO:0000313" key="2">
    <source>
        <dbReference type="EMBL" id="HIR71792.1"/>
    </source>
</evidence>